<feature type="compositionally biased region" description="Low complexity" evidence="2">
    <location>
        <begin position="544"/>
        <end position="562"/>
    </location>
</feature>
<accession>A0ABQ8U3A3</accession>
<protein>
    <recommendedName>
        <fullName evidence="3">SPT2 homolog N-terminal domain-containing protein</fullName>
    </recommendedName>
</protein>
<feature type="compositionally biased region" description="Low complexity" evidence="2">
    <location>
        <begin position="466"/>
        <end position="487"/>
    </location>
</feature>
<sequence>MNIHFQQVKCYKSSFDPPKKEQKTKSLSANIQKFLARKEEEEKQKVIEAKKKRDELLALRSQDGKAKKRVAAMLNRTKAANKAAIADAVDNENTAVTLGGLAQPDEDDYGYVSQEASAFYSKLMEKYSSIPSEETKSSRKPLLKSSVADLNDTKARVRMALLKEEEEEMMPHKRKRKTKEEKEKLKQSEGADKGESQPDYEETREYEEEKPEKPAKPRRPPPPPPMDFHQLLKIAEKKQFEPIKYEPKPKDEDEDERPMTKKQRAEFLKEKEWRMRKEGKLPPLSASKQDQKNRPPQSANERNRDQKNSRPPADSGQKNNRLPTDGNRDQKINRPFGDGPREQNINRYSDGNRDQKINRSSGDVPREQNINRYSDGNRDQKINRPSGDVPREQNINRYSDGNRDQKLNRLDGNRDQRNRLSENNQDQRSSRPSDDGSSSIPRIPKVNNSYKSEKEVKSHQRIPKLNGSSSSGGNSGNYSSSSGSNKNVKLQGNSDSKIGKERSRDDIRNSSVPGKPSVKTNHTPLSSASGHSSGNRNSVEQKKSSSSSNNNDSRNNNLSSYSKKLQESLLAKLQEKERSSGSQSSETSKFRVPEVPSAKVPRNRDSGSNDMNRGLKLPSKPSNKMDVREMMRKEAAMRKNLVKPLAASQNTNESARGALPSKSQESFQKNKLGHEASSKEIRDRKPTQLPSKDIKSRQFPPSDVKPRQFPPADVKPKQFPPADVRPRQFPPGDVRRKPQKPPAKRRIEDSDEEYDSEMDDFIDDGPLEDEDYSKHIKEIFGYDKSR</sequence>
<keyword evidence="5" id="KW-1185">Reference proteome</keyword>
<evidence type="ECO:0000256" key="1">
    <source>
        <dbReference type="SAM" id="Coils"/>
    </source>
</evidence>
<feature type="region of interest" description="Disordered" evidence="2">
    <location>
        <begin position="128"/>
        <end position="773"/>
    </location>
</feature>
<dbReference type="Proteomes" id="UP001148838">
    <property type="component" value="Unassembled WGS sequence"/>
</dbReference>
<organism evidence="4 5">
    <name type="scientific">Periplaneta americana</name>
    <name type="common">American cockroach</name>
    <name type="synonym">Blatta americana</name>
    <dbReference type="NCBI Taxonomy" id="6978"/>
    <lineage>
        <taxon>Eukaryota</taxon>
        <taxon>Metazoa</taxon>
        <taxon>Ecdysozoa</taxon>
        <taxon>Arthropoda</taxon>
        <taxon>Hexapoda</taxon>
        <taxon>Insecta</taxon>
        <taxon>Pterygota</taxon>
        <taxon>Neoptera</taxon>
        <taxon>Polyneoptera</taxon>
        <taxon>Dictyoptera</taxon>
        <taxon>Blattodea</taxon>
        <taxon>Blattoidea</taxon>
        <taxon>Blattidae</taxon>
        <taxon>Blattinae</taxon>
        <taxon>Periplaneta</taxon>
    </lineage>
</organism>
<feature type="domain" description="SPT2 homolog N-terminal" evidence="3">
    <location>
        <begin position="6"/>
        <end position="78"/>
    </location>
</feature>
<keyword evidence="1" id="KW-0175">Coiled coil</keyword>
<dbReference type="Pfam" id="PF22878">
    <property type="entry name" value="SPT2_N"/>
    <property type="match status" value="1"/>
</dbReference>
<feature type="compositionally biased region" description="Polar residues" evidence="2">
    <location>
        <begin position="518"/>
        <end position="538"/>
    </location>
</feature>
<reference evidence="4 5" key="1">
    <citation type="journal article" date="2022" name="Allergy">
        <title>Genome assembly and annotation of Periplaneta americana reveal a comprehensive cockroach allergen profile.</title>
        <authorList>
            <person name="Wang L."/>
            <person name="Xiong Q."/>
            <person name="Saelim N."/>
            <person name="Wang L."/>
            <person name="Nong W."/>
            <person name="Wan A.T."/>
            <person name="Shi M."/>
            <person name="Liu X."/>
            <person name="Cao Q."/>
            <person name="Hui J.H.L."/>
            <person name="Sookrung N."/>
            <person name="Leung T.F."/>
            <person name="Tungtrongchitr A."/>
            <person name="Tsui S.K.W."/>
        </authorList>
    </citation>
    <scope>NUCLEOTIDE SEQUENCE [LARGE SCALE GENOMIC DNA]</scope>
    <source>
        <strain evidence="4">PWHHKU_190912</strain>
    </source>
</reference>
<dbReference type="InterPro" id="IPR054552">
    <property type="entry name" value="SPT2_N"/>
</dbReference>
<comment type="caution">
    <text evidence="4">The sequence shown here is derived from an EMBL/GenBank/DDBJ whole genome shotgun (WGS) entry which is preliminary data.</text>
</comment>
<feature type="coiled-coil region" evidence="1">
    <location>
        <begin position="24"/>
        <end position="59"/>
    </location>
</feature>
<evidence type="ECO:0000256" key="2">
    <source>
        <dbReference type="SAM" id="MobiDB-lite"/>
    </source>
</evidence>
<evidence type="ECO:0000259" key="3">
    <source>
        <dbReference type="Pfam" id="PF22878"/>
    </source>
</evidence>
<feature type="compositionally biased region" description="Acidic residues" evidence="2">
    <location>
        <begin position="749"/>
        <end position="771"/>
    </location>
</feature>
<feature type="compositionally biased region" description="Basic and acidic residues" evidence="2">
    <location>
        <begin position="178"/>
        <end position="196"/>
    </location>
</feature>
<name>A0ABQ8U3A3_PERAM</name>
<feature type="compositionally biased region" description="Basic and acidic residues" evidence="2">
    <location>
        <begin position="623"/>
        <end position="637"/>
    </location>
</feature>
<feature type="compositionally biased region" description="Basic and acidic residues" evidence="2">
    <location>
        <begin position="672"/>
        <end position="696"/>
    </location>
</feature>
<proteinExistence type="predicted"/>
<feature type="compositionally biased region" description="Basic and acidic residues" evidence="2">
    <location>
        <begin position="497"/>
        <end position="508"/>
    </location>
</feature>
<evidence type="ECO:0000313" key="5">
    <source>
        <dbReference type="Proteomes" id="UP001148838"/>
    </source>
</evidence>
<gene>
    <name evidence="4" type="ORF">ANN_03650</name>
</gene>
<feature type="compositionally biased region" description="Acidic residues" evidence="2">
    <location>
        <begin position="198"/>
        <end position="209"/>
    </location>
</feature>
<evidence type="ECO:0000313" key="4">
    <source>
        <dbReference type="EMBL" id="KAJ4452132.1"/>
    </source>
</evidence>
<feature type="compositionally biased region" description="Low complexity" evidence="2">
    <location>
        <begin position="435"/>
        <end position="444"/>
    </location>
</feature>
<feature type="compositionally biased region" description="Basic and acidic residues" evidence="2">
    <location>
        <begin position="400"/>
        <end position="420"/>
    </location>
</feature>
<dbReference type="EMBL" id="JAJSOF020000001">
    <property type="protein sequence ID" value="KAJ4452132.1"/>
    <property type="molecule type" value="Genomic_DNA"/>
</dbReference>
<feature type="compositionally biased region" description="Basic and acidic residues" evidence="2">
    <location>
        <begin position="234"/>
        <end position="280"/>
    </location>
</feature>